<dbReference type="Proteomes" id="UP001412067">
    <property type="component" value="Unassembled WGS sequence"/>
</dbReference>
<reference evidence="1 2" key="1">
    <citation type="journal article" date="2022" name="Nat. Plants">
        <title>Genomes of leafy and leafless Platanthera orchids illuminate the evolution of mycoheterotrophy.</title>
        <authorList>
            <person name="Li M.H."/>
            <person name="Liu K.W."/>
            <person name="Li Z."/>
            <person name="Lu H.C."/>
            <person name="Ye Q.L."/>
            <person name="Zhang D."/>
            <person name="Wang J.Y."/>
            <person name="Li Y.F."/>
            <person name="Zhong Z.M."/>
            <person name="Liu X."/>
            <person name="Yu X."/>
            <person name="Liu D.K."/>
            <person name="Tu X.D."/>
            <person name="Liu B."/>
            <person name="Hao Y."/>
            <person name="Liao X.Y."/>
            <person name="Jiang Y.T."/>
            <person name="Sun W.H."/>
            <person name="Chen J."/>
            <person name="Chen Y.Q."/>
            <person name="Ai Y."/>
            <person name="Zhai J.W."/>
            <person name="Wu S.S."/>
            <person name="Zhou Z."/>
            <person name="Hsiao Y.Y."/>
            <person name="Wu W.L."/>
            <person name="Chen Y.Y."/>
            <person name="Lin Y.F."/>
            <person name="Hsu J.L."/>
            <person name="Li C.Y."/>
            <person name="Wang Z.W."/>
            <person name="Zhao X."/>
            <person name="Zhong W.Y."/>
            <person name="Ma X.K."/>
            <person name="Ma L."/>
            <person name="Huang J."/>
            <person name="Chen G.Z."/>
            <person name="Huang M.Z."/>
            <person name="Huang L."/>
            <person name="Peng D.H."/>
            <person name="Luo Y.B."/>
            <person name="Zou S.Q."/>
            <person name="Chen S.P."/>
            <person name="Lan S."/>
            <person name="Tsai W.C."/>
            <person name="Van de Peer Y."/>
            <person name="Liu Z.J."/>
        </authorList>
    </citation>
    <scope>NUCLEOTIDE SEQUENCE [LARGE SCALE GENOMIC DNA]</scope>
    <source>
        <strain evidence="1">Lor288</strain>
    </source>
</reference>
<name>A0ABR2LQT8_9ASPA</name>
<dbReference type="EMBL" id="JBBWWR010000016">
    <property type="protein sequence ID" value="KAK8947806.1"/>
    <property type="molecule type" value="Genomic_DNA"/>
</dbReference>
<keyword evidence="2" id="KW-1185">Reference proteome</keyword>
<dbReference type="Gene3D" id="1.20.58.2240">
    <property type="match status" value="1"/>
</dbReference>
<proteinExistence type="predicted"/>
<organism evidence="1 2">
    <name type="scientific">Platanthera guangdongensis</name>
    <dbReference type="NCBI Taxonomy" id="2320717"/>
    <lineage>
        <taxon>Eukaryota</taxon>
        <taxon>Viridiplantae</taxon>
        <taxon>Streptophyta</taxon>
        <taxon>Embryophyta</taxon>
        <taxon>Tracheophyta</taxon>
        <taxon>Spermatophyta</taxon>
        <taxon>Magnoliopsida</taxon>
        <taxon>Liliopsida</taxon>
        <taxon>Asparagales</taxon>
        <taxon>Orchidaceae</taxon>
        <taxon>Orchidoideae</taxon>
        <taxon>Orchideae</taxon>
        <taxon>Orchidinae</taxon>
        <taxon>Platanthera</taxon>
    </lineage>
</organism>
<evidence type="ECO:0000313" key="1">
    <source>
        <dbReference type="EMBL" id="KAK8947806.1"/>
    </source>
</evidence>
<comment type="caution">
    <text evidence="1">The sequence shown here is derived from an EMBL/GenBank/DDBJ whole genome shotgun (WGS) entry which is preliminary data.</text>
</comment>
<sequence>MICGLTLDKSERQLALLYLATVQGIAYGTRRGTASMTTAYLVSSLAAQGKVFSPFDWPGLLLSESHYFKSDPYRESQYP</sequence>
<gene>
    <name evidence="1" type="ORF">KSP40_PGU020143</name>
</gene>
<protein>
    <submittedName>
        <fullName evidence="1">Uncharacterized protein</fullName>
    </submittedName>
</protein>
<evidence type="ECO:0000313" key="2">
    <source>
        <dbReference type="Proteomes" id="UP001412067"/>
    </source>
</evidence>
<accession>A0ABR2LQT8</accession>